<evidence type="ECO:0000256" key="3">
    <source>
        <dbReference type="SAM" id="Phobius"/>
    </source>
</evidence>
<evidence type="ECO:0000259" key="4">
    <source>
        <dbReference type="PROSITE" id="PS50850"/>
    </source>
</evidence>
<evidence type="ECO:0000256" key="2">
    <source>
        <dbReference type="SAM" id="MobiDB-lite"/>
    </source>
</evidence>
<sequence>MAVEQLQPPHPRRGAGNHASLAAERVYHDERTNPNVMKAYVYTLCGGAARGVWSFSVLSGYLYALAGGSNWSVGLVEGIQGGAQAIVAVFAGVLADHWRRDRVLVLAGIVGLFAVVATMLTVNAYAYGADKNIQFICICIAMSCWGSYQGLWNTGVETIFADSIPSNQRSKPTTNKYILQLISTVTGPIIAIFLFLAFGDDWEIDGLRTVLMVGAGLSAPPAILLFFFNDADMVSNRRRRAHDGGVASSDRNGPYTRLEPATAADEYFDTSCSKTESKARQEGMGPASIPNEDSINNNPAFVDNDEEDGTPADLPTPSLFPSPPQSPRDGCRPSCSNSRTREEVKSMGPPAGLHQQQELPPTYDDVLDSSERARRVPYVTIVADILSGFGSGMTIKFFPLFFKNELGLSPISVNSIYVALPIFMALGSQGAQLLRRKIGRAQTCILYGYIGAIALAAMGQLAHHKSLYIWQILIPIYVLSSAQHCTRPLKKSILMDYVPKKTRARWNSIDSITRFGWSGSAVLGGYLVDHYSYSVTFTITAIMQTIAATSFFLLISIVRIEPPRPKRGLSDPVLPRISAAPPPVGDDGCDDDSCEAAVRVIIDPAEREGE</sequence>
<dbReference type="Pfam" id="PF07690">
    <property type="entry name" value="MFS_1"/>
    <property type="match status" value="2"/>
</dbReference>
<evidence type="ECO:0000313" key="5">
    <source>
        <dbReference type="EMBL" id="CAD9576341.1"/>
    </source>
</evidence>
<evidence type="ECO:0000256" key="1">
    <source>
        <dbReference type="ARBA" id="ARBA00004141"/>
    </source>
</evidence>
<dbReference type="InterPro" id="IPR011701">
    <property type="entry name" value="MFS"/>
</dbReference>
<keyword evidence="3" id="KW-0472">Membrane</keyword>
<name>A0A6T9YCF8_BIGNA</name>
<dbReference type="Gene3D" id="1.20.1250.20">
    <property type="entry name" value="MFS general substrate transporter like domains"/>
    <property type="match status" value="2"/>
</dbReference>
<dbReference type="EMBL" id="HBHA01000288">
    <property type="protein sequence ID" value="CAD9576341.1"/>
    <property type="molecule type" value="Transcribed_RNA"/>
</dbReference>
<feature type="transmembrane region" description="Helical" evidence="3">
    <location>
        <begin position="78"/>
        <end position="96"/>
    </location>
</feature>
<protein>
    <recommendedName>
        <fullName evidence="4">Major facilitator superfamily (MFS) profile domain-containing protein</fullName>
    </recommendedName>
</protein>
<dbReference type="PROSITE" id="PS50850">
    <property type="entry name" value="MFS"/>
    <property type="match status" value="1"/>
</dbReference>
<dbReference type="GO" id="GO:0016020">
    <property type="term" value="C:membrane"/>
    <property type="evidence" value="ECO:0007669"/>
    <property type="project" value="UniProtKB-SubCell"/>
</dbReference>
<feature type="transmembrane region" description="Helical" evidence="3">
    <location>
        <begin position="133"/>
        <end position="156"/>
    </location>
</feature>
<feature type="transmembrane region" description="Helical" evidence="3">
    <location>
        <begin position="39"/>
        <end position="66"/>
    </location>
</feature>
<feature type="transmembrane region" description="Helical" evidence="3">
    <location>
        <begin position="446"/>
        <end position="462"/>
    </location>
</feature>
<gene>
    <name evidence="5" type="ORF">BIGN1055_LOCUS184</name>
</gene>
<keyword evidence="3" id="KW-1133">Transmembrane helix</keyword>
<dbReference type="GO" id="GO:0022857">
    <property type="term" value="F:transmembrane transporter activity"/>
    <property type="evidence" value="ECO:0007669"/>
    <property type="project" value="InterPro"/>
</dbReference>
<keyword evidence="3" id="KW-0812">Transmembrane</keyword>
<dbReference type="PANTHER" id="PTHR23525:SF1">
    <property type="entry name" value="NODULIN-LIKE DOMAIN-CONTAINING PROTEIN"/>
    <property type="match status" value="1"/>
</dbReference>
<dbReference type="AlphaFoldDB" id="A0A6T9YCF8"/>
<reference evidence="5" key="1">
    <citation type="submission" date="2021-01" db="EMBL/GenBank/DDBJ databases">
        <authorList>
            <person name="Corre E."/>
            <person name="Pelletier E."/>
            <person name="Niang G."/>
            <person name="Scheremetjew M."/>
            <person name="Finn R."/>
            <person name="Kale V."/>
            <person name="Holt S."/>
            <person name="Cochrane G."/>
            <person name="Meng A."/>
            <person name="Brown T."/>
            <person name="Cohen L."/>
        </authorList>
    </citation>
    <scope>NUCLEOTIDE SEQUENCE</scope>
    <source>
        <strain evidence="5">CCMP1258.1</strain>
    </source>
</reference>
<dbReference type="PANTHER" id="PTHR23525">
    <property type="entry name" value="TRANSPORTER, PUTATIVE-RELATED"/>
    <property type="match status" value="1"/>
</dbReference>
<feature type="transmembrane region" description="Helical" evidence="3">
    <location>
        <begin position="378"/>
        <end position="402"/>
    </location>
</feature>
<organism evidence="5">
    <name type="scientific">Bigelowiella natans</name>
    <name type="common">Pedinomonas minutissima</name>
    <name type="synonym">Chlorarachnion sp. (strain CCMP621)</name>
    <dbReference type="NCBI Taxonomy" id="227086"/>
    <lineage>
        <taxon>Eukaryota</taxon>
        <taxon>Sar</taxon>
        <taxon>Rhizaria</taxon>
        <taxon>Cercozoa</taxon>
        <taxon>Chlorarachniophyceae</taxon>
        <taxon>Bigelowiella</taxon>
    </lineage>
</organism>
<feature type="transmembrane region" description="Helical" evidence="3">
    <location>
        <begin position="534"/>
        <end position="558"/>
    </location>
</feature>
<comment type="subcellular location">
    <subcellularLocation>
        <location evidence="1">Membrane</location>
        <topology evidence="1">Multi-pass membrane protein</topology>
    </subcellularLocation>
</comment>
<feature type="transmembrane region" description="Helical" evidence="3">
    <location>
        <begin position="103"/>
        <end position="127"/>
    </location>
</feature>
<dbReference type="InterPro" id="IPR020846">
    <property type="entry name" value="MFS_dom"/>
</dbReference>
<dbReference type="InterPro" id="IPR036259">
    <property type="entry name" value="MFS_trans_sf"/>
</dbReference>
<feature type="region of interest" description="Disordered" evidence="2">
    <location>
        <begin position="241"/>
        <end position="364"/>
    </location>
</feature>
<feature type="transmembrane region" description="Helical" evidence="3">
    <location>
        <begin position="414"/>
        <end position="434"/>
    </location>
</feature>
<feature type="domain" description="Major facilitator superfamily (MFS) profile" evidence="4">
    <location>
        <begin position="376"/>
        <end position="610"/>
    </location>
</feature>
<feature type="region of interest" description="Disordered" evidence="2">
    <location>
        <begin position="569"/>
        <end position="591"/>
    </location>
</feature>
<accession>A0A6T9YCF8</accession>
<dbReference type="SUPFAM" id="SSF103473">
    <property type="entry name" value="MFS general substrate transporter"/>
    <property type="match status" value="1"/>
</dbReference>
<feature type="transmembrane region" description="Helical" evidence="3">
    <location>
        <begin position="210"/>
        <end position="229"/>
    </location>
</feature>
<feature type="transmembrane region" description="Helical" evidence="3">
    <location>
        <begin position="177"/>
        <end position="198"/>
    </location>
</feature>
<proteinExistence type="predicted"/>